<gene>
    <name evidence="1" type="ORF">TNCV_1354991</name>
</gene>
<dbReference type="GO" id="GO:0071897">
    <property type="term" value="P:DNA biosynthetic process"/>
    <property type="evidence" value="ECO:0007669"/>
    <property type="project" value="UniProtKB-ARBA"/>
</dbReference>
<evidence type="ECO:0000313" key="1">
    <source>
        <dbReference type="EMBL" id="GFY08083.1"/>
    </source>
</evidence>
<dbReference type="SUPFAM" id="SSF56672">
    <property type="entry name" value="DNA/RNA polymerases"/>
    <property type="match status" value="1"/>
</dbReference>
<name>A0A8X6SB02_TRICX</name>
<dbReference type="Gene3D" id="3.10.10.10">
    <property type="entry name" value="HIV Type 1 Reverse Transcriptase, subunit A, domain 1"/>
    <property type="match status" value="1"/>
</dbReference>
<sequence>MLKDEFWNERRMSNADNSWRNWRNSEVLRRSSNGRNDYRDKLGAHVLYHEIDTGDKPSLVSRPYRYERVKQAIFRYHVEKMLKEGTIIPIQSPYVTPVVLCRRLPPDNPEAHRFAVDYLLQRMPAISYR</sequence>
<comment type="caution">
    <text evidence="1">The sequence shown here is derived from an EMBL/GenBank/DDBJ whole genome shotgun (WGS) entry which is preliminary data.</text>
</comment>
<evidence type="ECO:0000313" key="2">
    <source>
        <dbReference type="Proteomes" id="UP000887159"/>
    </source>
</evidence>
<dbReference type="InterPro" id="IPR043502">
    <property type="entry name" value="DNA/RNA_pol_sf"/>
</dbReference>
<accession>A0A8X6SB02</accession>
<proteinExistence type="predicted"/>
<dbReference type="EMBL" id="BMAU01021280">
    <property type="protein sequence ID" value="GFY08083.1"/>
    <property type="molecule type" value="Genomic_DNA"/>
</dbReference>
<dbReference type="AlphaFoldDB" id="A0A8X6SB02"/>
<evidence type="ECO:0008006" key="3">
    <source>
        <dbReference type="Google" id="ProtNLM"/>
    </source>
</evidence>
<organism evidence="1 2">
    <name type="scientific">Trichonephila clavipes</name>
    <name type="common">Golden silk orbweaver</name>
    <name type="synonym">Nephila clavipes</name>
    <dbReference type="NCBI Taxonomy" id="2585209"/>
    <lineage>
        <taxon>Eukaryota</taxon>
        <taxon>Metazoa</taxon>
        <taxon>Ecdysozoa</taxon>
        <taxon>Arthropoda</taxon>
        <taxon>Chelicerata</taxon>
        <taxon>Arachnida</taxon>
        <taxon>Araneae</taxon>
        <taxon>Araneomorphae</taxon>
        <taxon>Entelegynae</taxon>
        <taxon>Araneoidea</taxon>
        <taxon>Nephilidae</taxon>
        <taxon>Trichonephila</taxon>
    </lineage>
</organism>
<keyword evidence="2" id="KW-1185">Reference proteome</keyword>
<reference evidence="1" key="1">
    <citation type="submission" date="2020-08" db="EMBL/GenBank/DDBJ databases">
        <title>Multicomponent nature underlies the extraordinary mechanical properties of spider dragline silk.</title>
        <authorList>
            <person name="Kono N."/>
            <person name="Nakamura H."/>
            <person name="Mori M."/>
            <person name="Yoshida Y."/>
            <person name="Ohtoshi R."/>
            <person name="Malay A.D."/>
            <person name="Moran D.A.P."/>
            <person name="Tomita M."/>
            <person name="Numata K."/>
            <person name="Arakawa K."/>
        </authorList>
    </citation>
    <scope>NUCLEOTIDE SEQUENCE</scope>
</reference>
<dbReference type="Proteomes" id="UP000887159">
    <property type="component" value="Unassembled WGS sequence"/>
</dbReference>
<protein>
    <recommendedName>
        <fullName evidence="3">Reverse transcriptase</fullName>
    </recommendedName>
</protein>